<dbReference type="Gene3D" id="3.40.50.1820">
    <property type="entry name" value="alpha/beta hydrolase"/>
    <property type="match status" value="1"/>
</dbReference>
<feature type="non-terminal residue" evidence="1">
    <location>
        <position position="1"/>
    </location>
</feature>
<dbReference type="SUPFAM" id="SSF53474">
    <property type="entry name" value="alpha/beta-Hydrolases"/>
    <property type="match status" value="1"/>
</dbReference>
<dbReference type="PANTHER" id="PTHR11440">
    <property type="entry name" value="LECITHIN-CHOLESTEROL ACYLTRANSFERASE-RELATED"/>
    <property type="match status" value="1"/>
</dbReference>
<gene>
    <name evidence="1" type="ORF">XAT740_LOCUS62596</name>
</gene>
<keyword evidence="2" id="KW-1185">Reference proteome</keyword>
<proteinExistence type="predicted"/>
<reference evidence="1" key="1">
    <citation type="submission" date="2021-02" db="EMBL/GenBank/DDBJ databases">
        <authorList>
            <person name="Nowell W R."/>
        </authorList>
    </citation>
    <scope>NUCLEOTIDE SEQUENCE</scope>
</reference>
<dbReference type="EMBL" id="CAJNOR010017859">
    <property type="protein sequence ID" value="CAF1687872.1"/>
    <property type="molecule type" value="Genomic_DNA"/>
</dbReference>
<sequence>PSTAFVMPSVNFWGKDEVLVVTPQRNYTVNDYEALFNDIQFPTGYQYWLNNKDLLDELKPPEVEIHQLYGSGMSTPGAFLYDNRTFPDLQPTCLPDDGDGTVNIRSLLGFKNWEGKQKADIHSLEIPGAEHLAILRHPTTINYVAQVLTGQFDEKK</sequence>
<evidence type="ECO:0000313" key="1">
    <source>
        <dbReference type="EMBL" id="CAF1687872.1"/>
    </source>
</evidence>
<dbReference type="GO" id="GO:0008374">
    <property type="term" value="F:O-acyltransferase activity"/>
    <property type="evidence" value="ECO:0007669"/>
    <property type="project" value="InterPro"/>
</dbReference>
<accession>A0A816HME9</accession>
<dbReference type="InterPro" id="IPR029058">
    <property type="entry name" value="AB_hydrolase_fold"/>
</dbReference>
<dbReference type="Proteomes" id="UP000663828">
    <property type="component" value="Unassembled WGS sequence"/>
</dbReference>
<name>A0A816HME9_ADIRI</name>
<organism evidence="1 2">
    <name type="scientific">Adineta ricciae</name>
    <name type="common">Rotifer</name>
    <dbReference type="NCBI Taxonomy" id="249248"/>
    <lineage>
        <taxon>Eukaryota</taxon>
        <taxon>Metazoa</taxon>
        <taxon>Spiralia</taxon>
        <taxon>Gnathifera</taxon>
        <taxon>Rotifera</taxon>
        <taxon>Eurotatoria</taxon>
        <taxon>Bdelloidea</taxon>
        <taxon>Adinetida</taxon>
        <taxon>Adinetidae</taxon>
        <taxon>Adineta</taxon>
    </lineage>
</organism>
<dbReference type="Pfam" id="PF02450">
    <property type="entry name" value="LCAT"/>
    <property type="match status" value="1"/>
</dbReference>
<protein>
    <submittedName>
        <fullName evidence="1">Uncharacterized protein</fullName>
    </submittedName>
</protein>
<dbReference type="InterPro" id="IPR003386">
    <property type="entry name" value="LACT/PDAT_acylTrfase"/>
</dbReference>
<dbReference type="AlphaFoldDB" id="A0A816HME9"/>
<comment type="caution">
    <text evidence="1">The sequence shown here is derived from an EMBL/GenBank/DDBJ whole genome shotgun (WGS) entry which is preliminary data.</text>
</comment>
<evidence type="ECO:0000313" key="2">
    <source>
        <dbReference type="Proteomes" id="UP000663828"/>
    </source>
</evidence>
<dbReference type="GO" id="GO:0006629">
    <property type="term" value="P:lipid metabolic process"/>
    <property type="evidence" value="ECO:0007669"/>
    <property type="project" value="InterPro"/>
</dbReference>